<keyword evidence="16" id="KW-1185">Reference proteome</keyword>
<evidence type="ECO:0000256" key="8">
    <source>
        <dbReference type="ARBA" id="ARBA00023134"/>
    </source>
</evidence>
<dbReference type="InterPro" id="IPR013035">
    <property type="entry name" value="PEP_carboxykinase_C"/>
</dbReference>
<evidence type="ECO:0000256" key="10">
    <source>
        <dbReference type="ARBA" id="ARBA00023239"/>
    </source>
</evidence>
<comment type="subunit">
    <text evidence="3 11">Monomer.</text>
</comment>
<dbReference type="GO" id="GO:0005525">
    <property type="term" value="F:GTP binding"/>
    <property type="evidence" value="ECO:0007669"/>
    <property type="project" value="UniProtKB-UniRule"/>
</dbReference>
<proteinExistence type="inferred from homology"/>
<dbReference type="CDD" id="cd00819">
    <property type="entry name" value="PEPCK_GTP"/>
    <property type="match status" value="1"/>
</dbReference>
<dbReference type="EC" id="4.1.1.32" evidence="11"/>
<dbReference type="OrthoDB" id="9758871at2"/>
<dbReference type="PANTHER" id="PTHR11561">
    <property type="entry name" value="PHOSPHOENOLPYRUVATE CARBOXYKINASE"/>
    <property type="match status" value="1"/>
</dbReference>
<evidence type="ECO:0000313" key="15">
    <source>
        <dbReference type="EMBL" id="BAN02162.1"/>
    </source>
</evidence>
<feature type="binding site" evidence="11">
    <location>
        <position position="410"/>
    </location>
    <ligand>
        <name>GTP</name>
        <dbReference type="ChEBI" id="CHEBI:37565"/>
    </ligand>
</feature>
<sequence length="595" mass="65761">MSGTTTNQRLKDWVAEWAAIMQPADIYWCDGSADEYERLCQELVDSGTFTKLDEAKRPNSYWAHSDPGDVARVEDRTFICSETEEEAGPNNNWCDPAEMREKMRDLYTGCMKGRTMYVVPFSMGPLGSPIAHIGVQLTDSAYVATNMRIMTRMGQGALDVLGNDQWVPCLHSVGAPLEDGATDVPWPCDAENKYIVHFPQSREIWSYGSGYGGNALLGKKCFALRIASVMARDDGWLAEHMLILKLTNPEGESKYIAGAFPSACGKTNLAMLVPTIPGWKAETIGDDICWMKIGDDGRLYAINPEAGFFGVAPGTSDKTNHNAMETMWGNSIFTNTALTDNGDVWWEEMTDEPPARATDWKGNPWNPEVDTPAAHPNARFTAPASQCPSAAPEWEDPAGVPISAILFGGRRRTTVPLVTEADSWDHGVFLGSIMASEKTAAAEGTQGELRFDPMAMLPFCGYNYADYFAHWLSMKDRTDVSNLPKIFFVNWFRRDDDGRFLWPGFGENSRVLKWVFERVDGKSEAIDTPIGKLPPKGALDLDGVDVDDKDLDTLLSVDVDGWKAAVPQIRQHFAQFGDKLPSELSKAVDDLEAAL</sequence>
<evidence type="ECO:0000256" key="7">
    <source>
        <dbReference type="ARBA" id="ARBA00022793"/>
    </source>
</evidence>
<protein>
    <recommendedName>
        <fullName evidence="11">Phosphoenolpyruvate carboxykinase [GTP]</fullName>
        <shortName evidence="11">PEP carboxykinase</shortName>
        <shortName evidence="11">PEPCK</shortName>
        <ecNumber evidence="11">4.1.1.32</ecNumber>
    </recommendedName>
    <alternativeName>
        <fullName evidence="11">GTP-dependent phosphoenolpyruvate carboxykinase</fullName>
        <shortName evidence="11">GTP-PEPCK</shortName>
    </alternativeName>
</protein>
<evidence type="ECO:0000256" key="11">
    <source>
        <dbReference type="HAMAP-Rule" id="MF_00452"/>
    </source>
</evidence>
<name>A0A6C7E7Z7_ILUCY</name>
<dbReference type="FunFam" id="3.40.449.10:FF:000005">
    <property type="entry name" value="Phosphoenolpyruvate carboxykinase [GTP]"/>
    <property type="match status" value="1"/>
</dbReference>
<dbReference type="GO" id="GO:0033993">
    <property type="term" value="P:response to lipid"/>
    <property type="evidence" value="ECO:0007669"/>
    <property type="project" value="TreeGrafter"/>
</dbReference>
<feature type="binding site" evidence="11">
    <location>
        <position position="72"/>
    </location>
    <ligand>
        <name>substrate</name>
    </ligand>
</feature>
<dbReference type="PROSITE" id="PS00505">
    <property type="entry name" value="PEPCK_GTP"/>
    <property type="match status" value="1"/>
</dbReference>
<comment type="function">
    <text evidence="11">Catalyzes the conversion of oxaloacetate (OAA) to phosphoenolpyruvate (PEP), the rate-limiting step in the metabolic pathway that produces glucose from lactate and other precursors derived from the citric acid cycle.</text>
</comment>
<dbReference type="GO" id="GO:0006094">
    <property type="term" value="P:gluconeogenesis"/>
    <property type="evidence" value="ECO:0007669"/>
    <property type="project" value="UniProtKB-UniRule"/>
</dbReference>
<keyword evidence="11" id="KW-0963">Cytoplasm</keyword>
<keyword evidence="10 11" id="KW-0456">Lyase</keyword>
<feature type="binding site" evidence="11">
    <location>
        <begin position="263"/>
        <end position="268"/>
    </location>
    <ligand>
        <name>GTP</name>
        <dbReference type="ChEBI" id="CHEBI:37565"/>
    </ligand>
</feature>
<evidence type="ECO:0000259" key="14">
    <source>
        <dbReference type="Pfam" id="PF17297"/>
    </source>
</evidence>
<feature type="domain" description="Phosphoenolpyruvate carboxykinase GTP-utilising N-terminal" evidence="14">
    <location>
        <begin position="12"/>
        <end position="232"/>
    </location>
</feature>
<keyword evidence="15" id="KW-0670">Pyruvate</keyword>
<comment type="similarity">
    <text evidence="2 11">Belongs to the phosphoenolpyruvate carboxykinase [GTP] family.</text>
</comment>
<comment type="subcellular location">
    <subcellularLocation>
        <location evidence="11">Cytoplasm</location>
    </subcellularLocation>
</comment>
<evidence type="ECO:0000256" key="1">
    <source>
        <dbReference type="ARBA" id="ARBA00004742"/>
    </source>
</evidence>
<dbReference type="Gene3D" id="3.90.228.20">
    <property type="match status" value="1"/>
</dbReference>
<feature type="binding site" evidence="11">
    <location>
        <begin position="505"/>
        <end position="508"/>
    </location>
    <ligand>
        <name>GTP</name>
        <dbReference type="ChEBI" id="CHEBI:37565"/>
    </ligand>
</feature>
<dbReference type="GO" id="GO:0004613">
    <property type="term" value="F:phosphoenolpyruvate carboxykinase (GTP) activity"/>
    <property type="evidence" value="ECO:0007669"/>
    <property type="project" value="UniProtKB-UniRule"/>
</dbReference>
<dbReference type="HAMAP" id="MF_00452">
    <property type="entry name" value="PEPCK_GTP"/>
    <property type="match status" value="1"/>
</dbReference>
<keyword evidence="9 11" id="KW-0464">Manganese</keyword>
<comment type="cofactor">
    <cofactor evidence="11">
        <name>Mn(2+)</name>
        <dbReference type="ChEBI" id="CHEBI:29035"/>
    </cofactor>
    <text evidence="11">Binds 1 Mn(2+) ion per subunit.</text>
</comment>
<feature type="active site" evidence="11">
    <location>
        <position position="264"/>
    </location>
</feature>
<comment type="pathway">
    <text evidence="1 11">Carbohydrate biosynthesis; gluconeogenesis.</text>
</comment>
<evidence type="ECO:0000256" key="5">
    <source>
        <dbReference type="ARBA" id="ARBA00022723"/>
    </source>
</evidence>
<dbReference type="GO" id="GO:0006107">
    <property type="term" value="P:oxaloacetate metabolic process"/>
    <property type="evidence" value="ECO:0007669"/>
    <property type="project" value="TreeGrafter"/>
</dbReference>
<dbReference type="SUPFAM" id="SSF53795">
    <property type="entry name" value="PEP carboxykinase-like"/>
    <property type="match status" value="1"/>
</dbReference>
<keyword evidence="6 11" id="KW-0547">Nucleotide-binding</keyword>
<keyword evidence="5 11" id="KW-0479">Metal-binding</keyword>
<gene>
    <name evidence="11 15" type="primary">pckG</name>
    <name evidence="15" type="ORF">YM304_18480</name>
</gene>
<dbReference type="InterPro" id="IPR008210">
    <property type="entry name" value="PEP_carboxykinase_N"/>
</dbReference>
<evidence type="ECO:0000256" key="12">
    <source>
        <dbReference type="SAM" id="MobiDB-lite"/>
    </source>
</evidence>
<comment type="catalytic activity">
    <reaction evidence="11">
        <text>oxaloacetate + GTP = phosphoenolpyruvate + GDP + CO2</text>
        <dbReference type="Rhea" id="RHEA:10388"/>
        <dbReference type="ChEBI" id="CHEBI:16452"/>
        <dbReference type="ChEBI" id="CHEBI:16526"/>
        <dbReference type="ChEBI" id="CHEBI:37565"/>
        <dbReference type="ChEBI" id="CHEBI:58189"/>
        <dbReference type="ChEBI" id="CHEBI:58702"/>
        <dbReference type="EC" id="4.1.1.32"/>
    </reaction>
</comment>
<reference evidence="15 16" key="1">
    <citation type="journal article" date="2013" name="Int. J. Syst. Evol. Microbiol.">
        <title>Ilumatobacter nonamiense sp. nov. and Ilumatobacter coccineum sp. nov., isolated from seashore sand.</title>
        <authorList>
            <person name="Matsumoto A."/>
            <person name="Kasai H."/>
            <person name="Matsuo Y."/>
            <person name="Shizuri Y."/>
            <person name="Ichikawa N."/>
            <person name="Fujita N."/>
            <person name="Omura S."/>
            <person name="Takahashi Y."/>
        </authorList>
    </citation>
    <scope>NUCLEOTIDE SEQUENCE [LARGE SCALE GENOMIC DNA]</scope>
    <source>
        <strain evidence="16">NBRC 103263 / KCTC 29153 / YM16-304</strain>
    </source>
</reference>
<dbReference type="KEGG" id="aym:YM304_18480"/>
<evidence type="ECO:0000256" key="2">
    <source>
        <dbReference type="ARBA" id="ARBA00005796"/>
    </source>
</evidence>
<keyword evidence="4 11" id="KW-0312">Gluconeogenesis</keyword>
<dbReference type="Pfam" id="PF00821">
    <property type="entry name" value="PEPCK_GTP"/>
    <property type="match status" value="1"/>
</dbReference>
<evidence type="ECO:0000259" key="13">
    <source>
        <dbReference type="Pfam" id="PF00821"/>
    </source>
</evidence>
<keyword evidence="7 11" id="KW-0210">Decarboxylase</keyword>
<dbReference type="AlphaFoldDB" id="A0A6C7E7Z7"/>
<feature type="binding site" evidence="11">
    <location>
        <position position="287"/>
    </location>
    <ligand>
        <name>Mn(2+)</name>
        <dbReference type="ChEBI" id="CHEBI:29035"/>
    </ligand>
</feature>
<feature type="binding site" evidence="11">
    <location>
        <position position="379"/>
    </location>
    <ligand>
        <name>GTP</name>
        <dbReference type="ChEBI" id="CHEBI:37565"/>
    </ligand>
</feature>
<dbReference type="NCBIfam" id="NF003253">
    <property type="entry name" value="PRK04210.1"/>
    <property type="match status" value="1"/>
</dbReference>
<feature type="binding site" evidence="11">
    <location>
        <begin position="211"/>
        <end position="213"/>
    </location>
    <ligand>
        <name>substrate</name>
    </ligand>
</feature>
<dbReference type="InterPro" id="IPR035077">
    <property type="entry name" value="PEP_carboxykinase_GTP_C"/>
</dbReference>
<evidence type="ECO:0000256" key="4">
    <source>
        <dbReference type="ARBA" id="ARBA00022432"/>
    </source>
</evidence>
<feature type="region of interest" description="Disordered" evidence="12">
    <location>
        <begin position="370"/>
        <end position="395"/>
    </location>
</feature>
<keyword evidence="15" id="KW-0418">Kinase</keyword>
<dbReference type="GO" id="GO:0030145">
    <property type="term" value="F:manganese ion binding"/>
    <property type="evidence" value="ECO:0007669"/>
    <property type="project" value="UniProtKB-UniRule"/>
</dbReference>
<dbReference type="RefSeq" id="WP_015441409.1">
    <property type="nucleotide sequence ID" value="NC_020520.1"/>
</dbReference>
<dbReference type="InterPro" id="IPR008209">
    <property type="entry name" value="PEP_carboxykinase_GTP"/>
</dbReference>
<dbReference type="GO" id="GO:0005829">
    <property type="term" value="C:cytosol"/>
    <property type="evidence" value="ECO:0007669"/>
    <property type="project" value="TreeGrafter"/>
</dbReference>
<feature type="binding site" evidence="11">
    <location>
        <position position="240"/>
    </location>
    <ligand>
        <name>Mn(2+)</name>
        <dbReference type="ChEBI" id="CHEBI:29035"/>
    </ligand>
</feature>
<keyword evidence="15" id="KW-0808">Transferase</keyword>
<dbReference type="PIRSF" id="PIRSF001348">
    <property type="entry name" value="PEP_carboxykinase_GTP"/>
    <property type="match status" value="1"/>
</dbReference>
<feature type="domain" description="Phosphoenolpyruvate carboxykinase C-terminal P-loop" evidence="13">
    <location>
        <begin position="236"/>
        <end position="592"/>
    </location>
</feature>
<dbReference type="GO" id="GO:0042594">
    <property type="term" value="P:response to starvation"/>
    <property type="evidence" value="ECO:0007669"/>
    <property type="project" value="TreeGrafter"/>
</dbReference>
<accession>A0A6C7E7Z7</accession>
<dbReference type="Pfam" id="PF17297">
    <property type="entry name" value="PEPCK_N"/>
    <property type="match status" value="1"/>
</dbReference>
<evidence type="ECO:0000256" key="9">
    <source>
        <dbReference type="ARBA" id="ARBA00023211"/>
    </source>
</evidence>
<evidence type="ECO:0000256" key="6">
    <source>
        <dbReference type="ARBA" id="ARBA00022741"/>
    </source>
</evidence>
<feature type="binding site" evidence="11">
    <location>
        <position position="220"/>
    </location>
    <ligand>
        <name>Mn(2+)</name>
        <dbReference type="ChEBI" id="CHEBI:29035"/>
    </ligand>
</feature>
<dbReference type="Gene3D" id="3.40.449.10">
    <property type="entry name" value="Phosphoenolpyruvate Carboxykinase, domain 1"/>
    <property type="match status" value="1"/>
</dbReference>
<dbReference type="SUPFAM" id="SSF68923">
    <property type="entry name" value="PEP carboxykinase N-terminal domain"/>
    <property type="match status" value="1"/>
</dbReference>
<dbReference type="Proteomes" id="UP000011863">
    <property type="component" value="Chromosome"/>
</dbReference>
<dbReference type="EMBL" id="AP012057">
    <property type="protein sequence ID" value="BAN02162.1"/>
    <property type="molecule type" value="Genomic_DNA"/>
</dbReference>
<dbReference type="UniPathway" id="UPA00138"/>
<feature type="binding site" evidence="11">
    <location>
        <begin position="377"/>
        <end position="379"/>
    </location>
    <ligand>
        <name>substrate</name>
    </ligand>
</feature>
<organism evidence="15 16">
    <name type="scientific">Ilumatobacter coccineus (strain NBRC 103263 / KCTC 29153 / YM16-304)</name>
    <dbReference type="NCBI Taxonomy" id="1313172"/>
    <lineage>
        <taxon>Bacteria</taxon>
        <taxon>Bacillati</taxon>
        <taxon>Actinomycetota</taxon>
        <taxon>Acidimicrobiia</taxon>
        <taxon>Acidimicrobiales</taxon>
        <taxon>Ilumatobacteraceae</taxon>
        <taxon>Ilumatobacter</taxon>
    </lineage>
</organism>
<evidence type="ECO:0000256" key="3">
    <source>
        <dbReference type="ARBA" id="ARBA00011245"/>
    </source>
</evidence>
<feature type="binding site" evidence="11">
    <location>
        <position position="262"/>
    </location>
    <ligand>
        <name>substrate</name>
    </ligand>
</feature>
<dbReference type="GO" id="GO:0071333">
    <property type="term" value="P:cellular response to glucose stimulus"/>
    <property type="evidence" value="ECO:0007669"/>
    <property type="project" value="TreeGrafter"/>
</dbReference>
<dbReference type="Gene3D" id="2.170.8.10">
    <property type="entry name" value="Phosphoenolpyruvate Carboxykinase, domain 2"/>
    <property type="match status" value="1"/>
</dbReference>
<dbReference type="GO" id="GO:0016301">
    <property type="term" value="F:kinase activity"/>
    <property type="evidence" value="ECO:0007669"/>
    <property type="project" value="UniProtKB-KW"/>
</dbReference>
<evidence type="ECO:0000313" key="16">
    <source>
        <dbReference type="Proteomes" id="UP000011863"/>
    </source>
</evidence>
<dbReference type="InterPro" id="IPR018091">
    <property type="entry name" value="PEP_carboxykin_GTP_CS"/>
</dbReference>
<dbReference type="PANTHER" id="PTHR11561:SF0">
    <property type="entry name" value="PHOSPHOENOLPYRUVATE CARBOXYKINASE [GTP]-RELATED"/>
    <property type="match status" value="1"/>
</dbReference>
<dbReference type="GO" id="GO:0019543">
    <property type="term" value="P:propionate catabolic process"/>
    <property type="evidence" value="ECO:0007669"/>
    <property type="project" value="TreeGrafter"/>
</dbReference>
<dbReference type="InterPro" id="IPR035078">
    <property type="entry name" value="PEP_carboxykinase_GTP_N"/>
</dbReference>
<keyword evidence="8 11" id="KW-0342">GTP-binding</keyword>
<dbReference type="GO" id="GO:0046327">
    <property type="term" value="P:glycerol biosynthetic process from pyruvate"/>
    <property type="evidence" value="ECO:0007669"/>
    <property type="project" value="TreeGrafter"/>
</dbReference>